<reference evidence="3" key="1">
    <citation type="journal article" date="2014" name="Int. J. Syst. Evol. Microbiol.">
        <title>Complete genome sequence of Corynebacterium casei LMG S-19264T (=DSM 44701T), isolated from a smear-ripened cheese.</title>
        <authorList>
            <consortium name="US DOE Joint Genome Institute (JGI-PGF)"/>
            <person name="Walter F."/>
            <person name="Albersmeier A."/>
            <person name="Kalinowski J."/>
            <person name="Ruckert C."/>
        </authorList>
    </citation>
    <scope>NUCLEOTIDE SEQUENCE</scope>
    <source>
        <strain evidence="3">CGMCC 1.12426</strain>
    </source>
</reference>
<dbReference type="Gene3D" id="3.40.50.1820">
    <property type="entry name" value="alpha/beta hydrolase"/>
    <property type="match status" value="1"/>
</dbReference>
<keyword evidence="4" id="KW-1185">Reference proteome</keyword>
<dbReference type="RefSeq" id="WP_150493289.1">
    <property type="nucleotide sequence ID" value="NZ_BMFA01000001.1"/>
</dbReference>
<dbReference type="GO" id="GO:0003824">
    <property type="term" value="F:catalytic activity"/>
    <property type="evidence" value="ECO:0007669"/>
    <property type="project" value="InterPro"/>
</dbReference>
<dbReference type="InterPro" id="IPR000073">
    <property type="entry name" value="AB_hydrolase_1"/>
</dbReference>
<dbReference type="PANTHER" id="PTHR43798">
    <property type="entry name" value="MONOACYLGLYCEROL LIPASE"/>
    <property type="match status" value="1"/>
</dbReference>
<evidence type="ECO:0000259" key="2">
    <source>
        <dbReference type="Pfam" id="PF00561"/>
    </source>
</evidence>
<dbReference type="InterPro" id="IPR029058">
    <property type="entry name" value="AB_hydrolase_fold"/>
</dbReference>
<evidence type="ECO:0000313" key="3">
    <source>
        <dbReference type="EMBL" id="GGB32368.1"/>
    </source>
</evidence>
<dbReference type="PANTHER" id="PTHR43798:SF33">
    <property type="entry name" value="HYDROLASE, PUTATIVE (AFU_ORTHOLOGUE AFUA_2G14860)-RELATED"/>
    <property type="match status" value="1"/>
</dbReference>
<feature type="transmembrane region" description="Helical" evidence="1">
    <location>
        <begin position="170"/>
        <end position="190"/>
    </location>
</feature>
<evidence type="ECO:0000256" key="1">
    <source>
        <dbReference type="SAM" id="Phobius"/>
    </source>
</evidence>
<dbReference type="GO" id="GO:0016020">
    <property type="term" value="C:membrane"/>
    <property type="evidence" value="ECO:0007669"/>
    <property type="project" value="TreeGrafter"/>
</dbReference>
<keyword evidence="1" id="KW-1133">Transmembrane helix</keyword>
<organism evidence="3 4">
    <name type="scientific">Roseibium aquae</name>
    <dbReference type="NCBI Taxonomy" id="1323746"/>
    <lineage>
        <taxon>Bacteria</taxon>
        <taxon>Pseudomonadati</taxon>
        <taxon>Pseudomonadota</taxon>
        <taxon>Alphaproteobacteria</taxon>
        <taxon>Hyphomicrobiales</taxon>
        <taxon>Stappiaceae</taxon>
        <taxon>Roseibium</taxon>
    </lineage>
</organism>
<dbReference type="OrthoDB" id="9815441at2"/>
<protein>
    <submittedName>
        <fullName evidence="3">Esterase</fullName>
    </submittedName>
</protein>
<dbReference type="PRINTS" id="PR00412">
    <property type="entry name" value="EPOXHYDRLASE"/>
</dbReference>
<comment type="caution">
    <text evidence="3">The sequence shown here is derived from an EMBL/GenBank/DDBJ whole genome shotgun (WGS) entry which is preliminary data.</text>
</comment>
<dbReference type="InterPro" id="IPR050266">
    <property type="entry name" value="AB_hydrolase_sf"/>
</dbReference>
<sequence>MLSTILVAIITPLICLAGYTAFRTREISRRHRADGSFAEIYGTRLHYHMLSATKHPDRPFLVFIHGASGNAHDQMLAFKERFAGEFPLLFVDRPGLGFSDRDMAGHASPKAQAELIGGLLRHLQIEAAVVVGHSLGAAIAAALALEEPDRVKRLVFLAPATHPWPGGVHWYYSVAAMPVIGSLFCWTLTLPVGERLVPRSLANVFQPAAPPAGYARTIRLSLLFRPKSFRANAMDIALLKPHLVNQSKRYGEITQPAVIVTGTQDTVVWPSIHSKGLESDLPNARLVVLDGAGHMPHLTHGAEIEAEIRAVCDGVSVDAPGLLRDADVGYPNEDEDEAAVGRAFVGA</sequence>
<feature type="transmembrane region" description="Helical" evidence="1">
    <location>
        <begin position="6"/>
        <end position="22"/>
    </location>
</feature>
<dbReference type="Pfam" id="PF00561">
    <property type="entry name" value="Abhydrolase_1"/>
    <property type="match status" value="1"/>
</dbReference>
<accession>A0A916T6I8</accession>
<dbReference type="PRINTS" id="PR00111">
    <property type="entry name" value="ABHYDROLASE"/>
</dbReference>
<dbReference type="SUPFAM" id="SSF53474">
    <property type="entry name" value="alpha/beta-Hydrolases"/>
    <property type="match status" value="1"/>
</dbReference>
<proteinExistence type="predicted"/>
<keyword evidence="1" id="KW-0472">Membrane</keyword>
<dbReference type="InterPro" id="IPR000639">
    <property type="entry name" value="Epox_hydrolase-like"/>
</dbReference>
<dbReference type="Proteomes" id="UP000605148">
    <property type="component" value="Unassembled WGS sequence"/>
</dbReference>
<gene>
    <name evidence="3" type="ORF">GCM10011316_00580</name>
</gene>
<dbReference type="EMBL" id="BMFA01000001">
    <property type="protein sequence ID" value="GGB32368.1"/>
    <property type="molecule type" value="Genomic_DNA"/>
</dbReference>
<reference evidence="3" key="2">
    <citation type="submission" date="2020-09" db="EMBL/GenBank/DDBJ databases">
        <authorList>
            <person name="Sun Q."/>
            <person name="Zhou Y."/>
        </authorList>
    </citation>
    <scope>NUCLEOTIDE SEQUENCE</scope>
    <source>
        <strain evidence="3">CGMCC 1.12426</strain>
    </source>
</reference>
<feature type="domain" description="AB hydrolase-1" evidence="2">
    <location>
        <begin position="60"/>
        <end position="300"/>
    </location>
</feature>
<dbReference type="AlphaFoldDB" id="A0A916T6I8"/>
<evidence type="ECO:0000313" key="4">
    <source>
        <dbReference type="Proteomes" id="UP000605148"/>
    </source>
</evidence>
<keyword evidence="1" id="KW-0812">Transmembrane</keyword>
<name>A0A916T6I8_9HYPH</name>